<reference evidence="1 2" key="1">
    <citation type="submission" date="2019-07" db="EMBL/GenBank/DDBJ databases">
        <title>Cryptosporangium phraense sp. nov., isolated from plant litter.</title>
        <authorList>
            <person name="Suriyachadkun C."/>
        </authorList>
    </citation>
    <scope>NUCLEOTIDE SEQUENCE [LARGE SCALE GENOMIC DNA]</scope>
    <source>
        <strain evidence="1 2">A-T 5661</strain>
    </source>
</reference>
<dbReference type="RefSeq" id="WP_142703413.1">
    <property type="nucleotide sequence ID" value="NZ_VIRS01000003.1"/>
</dbReference>
<organism evidence="1 2">
    <name type="scientific">Cryptosporangium phraense</name>
    <dbReference type="NCBI Taxonomy" id="2593070"/>
    <lineage>
        <taxon>Bacteria</taxon>
        <taxon>Bacillati</taxon>
        <taxon>Actinomycetota</taxon>
        <taxon>Actinomycetes</taxon>
        <taxon>Cryptosporangiales</taxon>
        <taxon>Cryptosporangiaceae</taxon>
        <taxon>Cryptosporangium</taxon>
    </lineage>
</organism>
<keyword evidence="2" id="KW-1185">Reference proteome</keyword>
<dbReference type="OrthoDB" id="9831896at2"/>
<dbReference type="Proteomes" id="UP000317982">
    <property type="component" value="Unassembled WGS sequence"/>
</dbReference>
<comment type="caution">
    <text evidence="1">The sequence shown here is derived from an EMBL/GenBank/DDBJ whole genome shotgun (WGS) entry which is preliminary data.</text>
</comment>
<dbReference type="EMBL" id="VIRS01000003">
    <property type="protein sequence ID" value="TQS46006.1"/>
    <property type="molecule type" value="Genomic_DNA"/>
</dbReference>
<protein>
    <submittedName>
        <fullName evidence="1">Uncharacterized protein</fullName>
    </submittedName>
</protein>
<dbReference type="InParanoid" id="A0A545AXE8"/>
<proteinExistence type="predicted"/>
<dbReference type="AlphaFoldDB" id="A0A545AXE8"/>
<gene>
    <name evidence="1" type="ORF">FL583_05820</name>
</gene>
<evidence type="ECO:0000313" key="2">
    <source>
        <dbReference type="Proteomes" id="UP000317982"/>
    </source>
</evidence>
<name>A0A545AXE8_9ACTN</name>
<accession>A0A545AXE8</accession>
<evidence type="ECO:0000313" key="1">
    <source>
        <dbReference type="EMBL" id="TQS46006.1"/>
    </source>
</evidence>
<sequence length="165" mass="18521">MTDQSYSPDDAQVRAVGRYVLAYATLIDALRWRIQVMASRQDVPVPDGDLLKAFSTLTRQYKDDLRIDALLESLETELTAAFATREAQAPGDWFTGYARIDPDLGLEARQQPTLKHLGVDELNAAADRFEALERVFRMWMHAISPLTGDLGASPYFKIVDGQVRC</sequence>